<keyword evidence="2" id="KW-1185">Reference proteome</keyword>
<reference evidence="1 2" key="1">
    <citation type="submission" date="2014-08" db="EMBL/GenBank/DDBJ databases">
        <title>Complete genome sequence of Corynebacterium deserti GIMN1.010 (=DSM 45689), isolated from desert sand in western China.</title>
        <authorList>
            <person name="Ruckert C."/>
            <person name="Albersmeier A."/>
            <person name="Kalinowski J."/>
        </authorList>
    </citation>
    <scope>NUCLEOTIDE SEQUENCE [LARGE SCALE GENOMIC DNA]</scope>
    <source>
        <strain evidence="1 2">GIMN1.010</strain>
        <plasmid evidence="1 2">pCdes1</plasmid>
    </source>
</reference>
<accession>A0A0M4CIH0</accession>
<protein>
    <submittedName>
        <fullName evidence="1">Uncharacterized protein</fullName>
    </submittedName>
</protein>
<geneLocation type="plasmid" evidence="1 2">
    <name>pCdes1</name>
</geneLocation>
<evidence type="ECO:0000313" key="1">
    <source>
        <dbReference type="EMBL" id="ALC07165.1"/>
    </source>
</evidence>
<dbReference type="Proteomes" id="UP000068067">
    <property type="component" value="Plasmid pCdes1"/>
</dbReference>
<organism evidence="1 2">
    <name type="scientific">Corynebacterium deserti GIMN1.010</name>
    <dbReference type="NCBI Taxonomy" id="931089"/>
    <lineage>
        <taxon>Bacteria</taxon>
        <taxon>Bacillati</taxon>
        <taxon>Actinomycetota</taxon>
        <taxon>Actinomycetes</taxon>
        <taxon>Mycobacteriales</taxon>
        <taxon>Corynebacteriaceae</taxon>
        <taxon>Corynebacterium</taxon>
    </lineage>
</organism>
<gene>
    <name evidence="1" type="ORF">CDES_14245</name>
</gene>
<dbReference type="EMBL" id="CP009221">
    <property type="protein sequence ID" value="ALC07165.1"/>
    <property type="molecule type" value="Genomic_DNA"/>
</dbReference>
<dbReference type="KEGG" id="cdx:CDES_14245"/>
<proteinExistence type="predicted"/>
<keyword evidence="1" id="KW-0614">Plasmid</keyword>
<dbReference type="AlphaFoldDB" id="A0A0M4CIH0"/>
<evidence type="ECO:0000313" key="2">
    <source>
        <dbReference type="Proteomes" id="UP000068067"/>
    </source>
</evidence>
<name>A0A0M4CIH0_9CORY</name>
<sequence>MFGVAVDFDDGVIDINEDVITGRNINWDQGRGLCGQVDQESGGHRIQLADMSEGKRPEEGTQGGWGVDLLEQSVHTAVAQQVHVIDGVGTGNHPGNKGGDLCPWVGTFITCDAQPVLSQGGQVGFIG</sequence>